<evidence type="ECO:0000313" key="2">
    <source>
        <dbReference type="Proteomes" id="UP000814128"/>
    </source>
</evidence>
<evidence type="ECO:0000313" key="1">
    <source>
        <dbReference type="EMBL" id="KAI0031463.1"/>
    </source>
</evidence>
<reference evidence="1" key="2">
    <citation type="journal article" date="2022" name="New Phytol.">
        <title>Evolutionary transition to the ectomycorrhizal habit in the genomes of a hyperdiverse lineage of mushroom-forming fungi.</title>
        <authorList>
            <person name="Looney B."/>
            <person name="Miyauchi S."/>
            <person name="Morin E."/>
            <person name="Drula E."/>
            <person name="Courty P.E."/>
            <person name="Kohler A."/>
            <person name="Kuo A."/>
            <person name="LaButti K."/>
            <person name="Pangilinan J."/>
            <person name="Lipzen A."/>
            <person name="Riley R."/>
            <person name="Andreopoulos W."/>
            <person name="He G."/>
            <person name="Johnson J."/>
            <person name="Nolan M."/>
            <person name="Tritt A."/>
            <person name="Barry K.W."/>
            <person name="Grigoriev I.V."/>
            <person name="Nagy L.G."/>
            <person name="Hibbett D."/>
            <person name="Henrissat B."/>
            <person name="Matheny P.B."/>
            <person name="Labbe J."/>
            <person name="Martin F.M."/>
        </authorList>
    </citation>
    <scope>NUCLEOTIDE SEQUENCE</scope>
    <source>
        <strain evidence="1">EC-137</strain>
    </source>
</reference>
<dbReference type="Proteomes" id="UP000814128">
    <property type="component" value="Unassembled WGS sequence"/>
</dbReference>
<name>A0ACB8QIE2_9AGAM</name>
<reference evidence="1" key="1">
    <citation type="submission" date="2021-02" db="EMBL/GenBank/DDBJ databases">
        <authorList>
            <consortium name="DOE Joint Genome Institute"/>
            <person name="Ahrendt S."/>
            <person name="Looney B.P."/>
            <person name="Miyauchi S."/>
            <person name="Morin E."/>
            <person name="Drula E."/>
            <person name="Courty P.E."/>
            <person name="Chicoki N."/>
            <person name="Fauchery L."/>
            <person name="Kohler A."/>
            <person name="Kuo A."/>
            <person name="Labutti K."/>
            <person name="Pangilinan J."/>
            <person name="Lipzen A."/>
            <person name="Riley R."/>
            <person name="Andreopoulos W."/>
            <person name="He G."/>
            <person name="Johnson J."/>
            <person name="Barry K.W."/>
            <person name="Grigoriev I.V."/>
            <person name="Nagy L."/>
            <person name="Hibbett D."/>
            <person name="Henrissat B."/>
            <person name="Matheny P.B."/>
            <person name="Labbe J."/>
            <person name="Martin F."/>
        </authorList>
    </citation>
    <scope>NUCLEOTIDE SEQUENCE</scope>
    <source>
        <strain evidence="1">EC-137</strain>
    </source>
</reference>
<accession>A0ACB8QIE2</accession>
<gene>
    <name evidence="1" type="ORF">K488DRAFT_86793</name>
</gene>
<protein>
    <submittedName>
        <fullName evidence="1">Uncharacterized protein</fullName>
    </submittedName>
</protein>
<proteinExistence type="predicted"/>
<sequence length="192" mass="21193">MYTLLERDIEESQIVQRTDDLPATSLNFSPSSRSSASLHPPSHRLRTLNDLRSSSSSAPSPSWGRRMIPRHDSVGARSRRAPFAGVEDPVRSGLQAPALSKAEGEEPMSHAFYDFLHLCAQPFESRLGTEVDELLSMHAASPSGRLLHGWVLIRHLLVQAFVRTACLRSTVVHLLATCKAIESKVLNSESNK</sequence>
<organism evidence="1 2">
    <name type="scientific">Vararia minispora EC-137</name>
    <dbReference type="NCBI Taxonomy" id="1314806"/>
    <lineage>
        <taxon>Eukaryota</taxon>
        <taxon>Fungi</taxon>
        <taxon>Dikarya</taxon>
        <taxon>Basidiomycota</taxon>
        <taxon>Agaricomycotina</taxon>
        <taxon>Agaricomycetes</taxon>
        <taxon>Russulales</taxon>
        <taxon>Lachnocladiaceae</taxon>
        <taxon>Vararia</taxon>
    </lineage>
</organism>
<dbReference type="EMBL" id="MU273579">
    <property type="protein sequence ID" value="KAI0031463.1"/>
    <property type="molecule type" value="Genomic_DNA"/>
</dbReference>
<comment type="caution">
    <text evidence="1">The sequence shown here is derived from an EMBL/GenBank/DDBJ whole genome shotgun (WGS) entry which is preliminary data.</text>
</comment>
<keyword evidence="2" id="KW-1185">Reference proteome</keyword>